<dbReference type="InterPro" id="IPR000890">
    <property type="entry name" value="Aliphatic_acid_kin_short-chain"/>
</dbReference>
<dbReference type="Gene3D" id="3.30.420.40">
    <property type="match status" value="2"/>
</dbReference>
<keyword evidence="5" id="KW-0479">Metal-binding</keyword>
<evidence type="ECO:0000256" key="1">
    <source>
        <dbReference type="ARBA" id="ARBA00022679"/>
    </source>
</evidence>
<comment type="similarity">
    <text evidence="5">Belongs to the acetokinase family.</text>
</comment>
<dbReference type="InterPro" id="IPR004372">
    <property type="entry name" value="Ac/propionate_kinase"/>
</dbReference>
<feature type="site" description="Transition state stabilizer" evidence="5">
    <location>
        <position position="268"/>
    </location>
</feature>
<dbReference type="GO" id="GO:0006083">
    <property type="term" value="P:acetate metabolic process"/>
    <property type="evidence" value="ECO:0007669"/>
    <property type="project" value="TreeGrafter"/>
</dbReference>
<evidence type="ECO:0000256" key="5">
    <source>
        <dbReference type="HAMAP-Rule" id="MF_03131"/>
    </source>
</evidence>
<evidence type="ECO:0000256" key="2">
    <source>
        <dbReference type="ARBA" id="ARBA00022741"/>
    </source>
</evidence>
<feature type="binding site" evidence="5">
    <location>
        <begin position="235"/>
        <end position="239"/>
    </location>
    <ligand>
        <name>ATP</name>
        <dbReference type="ChEBI" id="CHEBI:30616"/>
    </ligand>
</feature>
<dbReference type="GO" id="GO:0005524">
    <property type="term" value="F:ATP binding"/>
    <property type="evidence" value="ECO:0007669"/>
    <property type="project" value="UniProtKB-KW"/>
</dbReference>
<dbReference type="GO" id="GO:0006085">
    <property type="term" value="P:acetyl-CoA biosynthetic process"/>
    <property type="evidence" value="ECO:0007669"/>
    <property type="project" value="UniProtKB-UniRule"/>
</dbReference>
<keyword evidence="5" id="KW-0460">Magnesium</keyword>
<dbReference type="HAMAP" id="MF_00020">
    <property type="entry name" value="Acetate_kinase"/>
    <property type="match status" value="1"/>
</dbReference>
<keyword evidence="4 5" id="KW-0067">ATP-binding</keyword>
<reference evidence="6" key="1">
    <citation type="submission" date="2014-08" db="EMBL/GenBank/DDBJ databases">
        <authorList>
            <person name="Sharma Rahul"/>
            <person name="Thines Marco"/>
        </authorList>
    </citation>
    <scope>NUCLEOTIDE SEQUENCE</scope>
</reference>
<dbReference type="InterPro" id="IPR043129">
    <property type="entry name" value="ATPase_NBD"/>
</dbReference>
<feature type="binding site" evidence="5">
    <location>
        <position position="440"/>
    </location>
    <ligand>
        <name>Mg(2+)</name>
        <dbReference type="ChEBI" id="CHEBI:18420"/>
    </ligand>
</feature>
<dbReference type="UniPathway" id="UPA00340">
    <property type="reaction ID" value="UER00458"/>
</dbReference>
<protein>
    <recommendedName>
        <fullName evidence="5">Probable acetate kinase</fullName>
        <ecNumber evidence="5">2.7.2.1</ecNumber>
    </recommendedName>
    <alternativeName>
        <fullName evidence="5">Acetokinase</fullName>
    </alternativeName>
</protein>
<evidence type="ECO:0000256" key="4">
    <source>
        <dbReference type="ARBA" id="ARBA00022840"/>
    </source>
</evidence>
<dbReference type="InterPro" id="IPR023865">
    <property type="entry name" value="Aliphatic_acid_kinase_CS"/>
</dbReference>
<keyword evidence="2 5" id="KW-0547">Nucleotide-binding</keyword>
<dbReference type="EMBL" id="LN483166">
    <property type="protein sequence ID" value="CED84592.1"/>
    <property type="molecule type" value="Genomic_DNA"/>
</dbReference>
<dbReference type="AlphaFoldDB" id="A0A0F7SQU2"/>
<dbReference type="PROSITE" id="PS01075">
    <property type="entry name" value="ACETATE_KINASE_1"/>
    <property type="match status" value="1"/>
</dbReference>
<feature type="active site" description="Proton donor/acceptor" evidence="5">
    <location>
        <position position="174"/>
    </location>
</feature>
<evidence type="ECO:0000256" key="3">
    <source>
        <dbReference type="ARBA" id="ARBA00022777"/>
    </source>
</evidence>
<dbReference type="PANTHER" id="PTHR21060">
    <property type="entry name" value="ACETATE KINASE"/>
    <property type="match status" value="1"/>
</dbReference>
<feature type="site" description="Transition state stabilizer" evidence="5">
    <location>
        <position position="207"/>
    </location>
</feature>
<dbReference type="Pfam" id="PF00871">
    <property type="entry name" value="Acetate_kinase"/>
    <property type="match status" value="1"/>
</dbReference>
<organism evidence="6">
    <name type="scientific">Phaffia rhodozyma</name>
    <name type="common">Yeast</name>
    <name type="synonym">Xanthophyllomyces dendrorhous</name>
    <dbReference type="NCBI Taxonomy" id="264483"/>
    <lineage>
        <taxon>Eukaryota</taxon>
        <taxon>Fungi</taxon>
        <taxon>Dikarya</taxon>
        <taxon>Basidiomycota</taxon>
        <taxon>Agaricomycotina</taxon>
        <taxon>Tremellomycetes</taxon>
        <taxon>Cystofilobasidiales</taxon>
        <taxon>Mrakiaceae</taxon>
        <taxon>Phaffia</taxon>
    </lineage>
</organism>
<dbReference type="SUPFAM" id="SSF53067">
    <property type="entry name" value="Actin-like ATPase domain"/>
    <property type="match status" value="2"/>
</dbReference>
<dbReference type="GO" id="GO:0000287">
    <property type="term" value="F:magnesium ion binding"/>
    <property type="evidence" value="ECO:0007669"/>
    <property type="project" value="UniProtKB-UniRule"/>
</dbReference>
<name>A0A0F7SQU2_PHARH</name>
<feature type="binding site" evidence="5">
    <location>
        <position position="115"/>
    </location>
    <ligand>
        <name>substrate</name>
    </ligand>
</feature>
<proteinExistence type="inferred from homology"/>
<comment type="pathway">
    <text evidence="5">Metabolic intermediate biosynthesis; acetyl-CoA biosynthesis; acetyl-CoA from acetate: step 1/2.</text>
</comment>
<comment type="catalytic activity">
    <reaction evidence="5">
        <text>acetate + ATP = acetyl phosphate + ADP</text>
        <dbReference type="Rhea" id="RHEA:11352"/>
        <dbReference type="ChEBI" id="CHEBI:22191"/>
        <dbReference type="ChEBI" id="CHEBI:30089"/>
        <dbReference type="ChEBI" id="CHEBI:30616"/>
        <dbReference type="ChEBI" id="CHEBI:456216"/>
        <dbReference type="EC" id="2.7.2.1"/>
    </reaction>
</comment>
<comment type="cofactor">
    <cofactor evidence="5">
        <name>Mg(2+)</name>
        <dbReference type="ChEBI" id="CHEBI:18420"/>
    </cofactor>
</comment>
<feature type="binding site" evidence="5">
    <location>
        <position position="8"/>
    </location>
    <ligand>
        <name>Mg(2+)</name>
        <dbReference type="ChEBI" id="CHEBI:18420"/>
    </ligand>
</feature>
<dbReference type="GO" id="GO:0008776">
    <property type="term" value="F:acetate kinase activity"/>
    <property type="evidence" value="ECO:0007669"/>
    <property type="project" value="UniProtKB-UniRule"/>
</dbReference>
<keyword evidence="3 5" id="KW-0418">Kinase</keyword>
<dbReference type="PANTHER" id="PTHR21060:SF15">
    <property type="entry name" value="ACETATE KINASE-RELATED"/>
    <property type="match status" value="1"/>
</dbReference>
<dbReference type="EC" id="2.7.2.1" evidence="5"/>
<sequence>MPYILSLNCGSSSVKSKLFSIPADSSPPSASEHDLLSTLKLIATADAGNIGAKGKDVEIELSWVDKKDAGQTVKKKQDEVEYTDIIPIILDLLTKENKDNGPSLDKKELRYVTHRIVHGSTHTSPITVTKKHQEGLKEMEKLSEFAPLHNHNAVLAIQATIDALPESTSILLFDTLFHQTLGPEIYTYAVPDIGHKTPVPLRKYGFHGLSYASVLRSIANHLKQDQSDVNAVVCHLGSGGSVCMIQDGQSKDTSMGLTPLEGLVGGTRSGSIDPTLIFHHTPDCAENALDKSDGRFISKAEMVLNKQSGLTALAGTSDFGTITTRMTNPSSCSQEEHEASTLAYKVYLDRLLHFLSFYLFKLKAHSHQSGGSEPIIVFSGGIGEKGAALRADVMRSLGWMGVHYGDEELGRNKLNKGEGVKEITTNKAKGPRVFAVETDEEVQCALMARKELGV</sequence>
<accession>A0A0F7SQU2</accession>
<keyword evidence="1 5" id="KW-0808">Transferase</keyword>
<evidence type="ECO:0000313" key="6">
    <source>
        <dbReference type="EMBL" id="CED84592.1"/>
    </source>
</evidence>
<feature type="binding site" evidence="5">
    <location>
        <position position="15"/>
    </location>
    <ligand>
        <name>ATP</name>
        <dbReference type="ChEBI" id="CHEBI:30616"/>
    </ligand>
</feature>
<comment type="caution">
    <text evidence="5">Lacks conserved residue(s) required for the propagation of feature annotation.</text>
</comment>